<name>A0AAV2M0P3_KNICA</name>
<reference evidence="1 2" key="1">
    <citation type="submission" date="2024-04" db="EMBL/GenBank/DDBJ databases">
        <authorList>
            <person name="Waldvogel A.-M."/>
            <person name="Schoenle A."/>
        </authorList>
    </citation>
    <scope>NUCLEOTIDE SEQUENCE [LARGE SCALE GENOMIC DNA]</scope>
</reference>
<gene>
    <name evidence="1" type="ORF">KC01_LOCUS34007</name>
</gene>
<accession>A0AAV2M0P3</accession>
<protein>
    <submittedName>
        <fullName evidence="1">Uncharacterized protein</fullName>
    </submittedName>
</protein>
<proteinExistence type="predicted"/>
<keyword evidence="2" id="KW-1185">Reference proteome</keyword>
<dbReference type="EMBL" id="OZ035827">
    <property type="protein sequence ID" value="CAL1606902.1"/>
    <property type="molecule type" value="Genomic_DNA"/>
</dbReference>
<evidence type="ECO:0000313" key="1">
    <source>
        <dbReference type="EMBL" id="CAL1606902.1"/>
    </source>
</evidence>
<dbReference type="Proteomes" id="UP001497482">
    <property type="component" value="Chromosome 5"/>
</dbReference>
<organism evidence="1 2">
    <name type="scientific">Knipowitschia caucasica</name>
    <name type="common">Caucasian dwarf goby</name>
    <name type="synonym">Pomatoschistus caucasicus</name>
    <dbReference type="NCBI Taxonomy" id="637954"/>
    <lineage>
        <taxon>Eukaryota</taxon>
        <taxon>Metazoa</taxon>
        <taxon>Chordata</taxon>
        <taxon>Craniata</taxon>
        <taxon>Vertebrata</taxon>
        <taxon>Euteleostomi</taxon>
        <taxon>Actinopterygii</taxon>
        <taxon>Neopterygii</taxon>
        <taxon>Teleostei</taxon>
        <taxon>Neoteleostei</taxon>
        <taxon>Acanthomorphata</taxon>
        <taxon>Gobiaria</taxon>
        <taxon>Gobiiformes</taxon>
        <taxon>Gobioidei</taxon>
        <taxon>Gobiidae</taxon>
        <taxon>Gobiinae</taxon>
        <taxon>Knipowitschia</taxon>
    </lineage>
</organism>
<sequence length="158" mass="17027">MMCADRVCRHHVRGRCVTQPPLPSLSRSRGCCCCCCCARGHVARSPRIFGSSPLRVPPVPAPIAPAPPPPAPTRDIHPAPTYPRGLESPHRAAASFHLPPQQQDCVWSLPQGWSALVPVCGASTSRGLDWMRLCVSPRQINGIVSARALMSLSSRPAR</sequence>
<dbReference type="AlphaFoldDB" id="A0AAV2M0P3"/>
<evidence type="ECO:0000313" key="2">
    <source>
        <dbReference type="Proteomes" id="UP001497482"/>
    </source>
</evidence>